<sequence>MSKKQDVKKSRKVEFRLTPEECSELEMIADRLMVQDPNGESLGNYLKTLRGVLGGREHLIAALIDKLGKNPTSVGFKTFVAVKDSIQGKQLQRVVKQTGYRFAQKGFVVEPGGASAEKVVLIPKEVRKPLAYLIPAEGTFGFMTALIPESKYPAPMAVSAFFEDDFDHLFVRVVDSSYRTFREYIQKIGENLSRKKPCEVPIRHAARVFFELLEWFPKKESLPEIEEARQLLQPYHDPQEPPYAYELMPALDDRERLFHDVDVEALWEDIDPSWLVFPQSDLLPYWEKIQELETPVLVLPSEVQHERITDWLRKAVDEICVGARRFFYQRFFEEQALLFKLSSEESAALGCWAIAQHLRSGAPAGENPFFIRLVVYSIQYHWGEEAKTQSVQDEEYRESESGLILPK</sequence>
<protein>
    <submittedName>
        <fullName evidence="1">Uncharacterized protein</fullName>
    </submittedName>
</protein>
<keyword evidence="2" id="KW-1185">Reference proteome</keyword>
<dbReference type="Proteomes" id="UP001144372">
    <property type="component" value="Unassembled WGS sequence"/>
</dbReference>
<evidence type="ECO:0000313" key="1">
    <source>
        <dbReference type="EMBL" id="GLI36363.1"/>
    </source>
</evidence>
<comment type="caution">
    <text evidence="1">The sequence shown here is derived from an EMBL/GenBank/DDBJ whole genome shotgun (WGS) entry which is preliminary data.</text>
</comment>
<reference evidence="1" key="1">
    <citation type="submission" date="2022-12" db="EMBL/GenBank/DDBJ databases">
        <title>Reference genome sequencing for broad-spectrum identification of bacterial and archaeal isolates by mass spectrometry.</title>
        <authorList>
            <person name="Sekiguchi Y."/>
            <person name="Tourlousse D.M."/>
        </authorList>
    </citation>
    <scope>NUCLEOTIDE SEQUENCE</scope>
    <source>
        <strain evidence="1">ASRB1</strain>
    </source>
</reference>
<dbReference type="AlphaFoldDB" id="A0A9W6FWZ7"/>
<name>A0A9W6FWZ7_9BACT</name>
<organism evidence="1 2">
    <name type="scientific">Desulforhabdus amnigena</name>
    <dbReference type="NCBI Taxonomy" id="40218"/>
    <lineage>
        <taxon>Bacteria</taxon>
        <taxon>Pseudomonadati</taxon>
        <taxon>Thermodesulfobacteriota</taxon>
        <taxon>Syntrophobacteria</taxon>
        <taxon>Syntrophobacterales</taxon>
        <taxon>Syntrophobacteraceae</taxon>
        <taxon>Desulforhabdus</taxon>
    </lineage>
</organism>
<dbReference type="EMBL" id="BSDR01000001">
    <property type="protein sequence ID" value="GLI36363.1"/>
    <property type="molecule type" value="Genomic_DNA"/>
</dbReference>
<evidence type="ECO:0000313" key="2">
    <source>
        <dbReference type="Proteomes" id="UP001144372"/>
    </source>
</evidence>
<gene>
    <name evidence="1" type="ORF">DAMNIGENAA_37960</name>
</gene>
<dbReference type="RefSeq" id="WP_281796729.1">
    <property type="nucleotide sequence ID" value="NZ_BSDR01000001.1"/>
</dbReference>
<proteinExistence type="predicted"/>
<accession>A0A9W6FWZ7</accession>